<proteinExistence type="predicted"/>
<comment type="caution">
    <text evidence="1">The sequence shown here is derived from an EMBL/GenBank/DDBJ whole genome shotgun (WGS) entry which is preliminary data.</text>
</comment>
<keyword evidence="2" id="KW-1185">Reference proteome</keyword>
<sequence length="201" mass="23352">MVELDRQHLESHNLVRSSPRPGFIRVHKRRLRSLGDIEYALLPILVPVLDDDANLDRALATIPERLVSDATRLHVGFTETRADSLWHKWTSLQNDENEDKDHAGRVRTFHNFVLSHILPDGVWDDDYRDNDDALWACLVACDIDKDLGEAIMEETFKRLREDDTCLGWIKDTVKMRYAGLEDIQRTSKRRAQMLSATYRGR</sequence>
<name>A0ABP0BMZ5_9PEZI</name>
<dbReference type="Proteomes" id="UP001642482">
    <property type="component" value="Unassembled WGS sequence"/>
</dbReference>
<gene>
    <name evidence="1" type="ORF">SEUCBS140593_004427</name>
</gene>
<evidence type="ECO:0000313" key="1">
    <source>
        <dbReference type="EMBL" id="CAK7221008.1"/>
    </source>
</evidence>
<accession>A0ABP0BMZ5</accession>
<protein>
    <submittedName>
        <fullName evidence="1">Uncharacterized protein</fullName>
    </submittedName>
</protein>
<dbReference type="EMBL" id="CAWUHD010000038">
    <property type="protein sequence ID" value="CAK7221008.1"/>
    <property type="molecule type" value="Genomic_DNA"/>
</dbReference>
<evidence type="ECO:0000313" key="2">
    <source>
        <dbReference type="Proteomes" id="UP001642482"/>
    </source>
</evidence>
<reference evidence="1 2" key="1">
    <citation type="submission" date="2024-01" db="EMBL/GenBank/DDBJ databases">
        <authorList>
            <person name="Allen C."/>
            <person name="Tagirdzhanova G."/>
        </authorList>
    </citation>
    <scope>NUCLEOTIDE SEQUENCE [LARGE SCALE GENOMIC DNA]</scope>
</reference>
<organism evidence="1 2">
    <name type="scientific">Sporothrix eucalyptigena</name>
    <dbReference type="NCBI Taxonomy" id="1812306"/>
    <lineage>
        <taxon>Eukaryota</taxon>
        <taxon>Fungi</taxon>
        <taxon>Dikarya</taxon>
        <taxon>Ascomycota</taxon>
        <taxon>Pezizomycotina</taxon>
        <taxon>Sordariomycetes</taxon>
        <taxon>Sordariomycetidae</taxon>
        <taxon>Ophiostomatales</taxon>
        <taxon>Ophiostomataceae</taxon>
        <taxon>Sporothrix</taxon>
    </lineage>
</organism>